<keyword evidence="2" id="KW-1185">Reference proteome</keyword>
<name>A0A7U0J5F6_9CAUD</name>
<protein>
    <submittedName>
        <fullName evidence="1">Uncharacterized protein</fullName>
    </submittedName>
</protein>
<organism evidence="1 2">
    <name type="scientific">Klebsiella phage vB_KpM_FBKp24</name>
    <dbReference type="NCBI Taxonomy" id="2801834"/>
    <lineage>
        <taxon>Viruses</taxon>
        <taxon>Duplodnaviria</taxon>
        <taxon>Heunggongvirae</taxon>
        <taxon>Uroviricota</taxon>
        <taxon>Caudoviricetes</taxon>
        <taxon>Chimalliviridae</taxon>
        <taxon>Maaswegvirus</taxon>
        <taxon>Maaswegvirus Kp24</taxon>
    </lineage>
</organism>
<proteinExistence type="predicted"/>
<evidence type="ECO:0000313" key="2">
    <source>
        <dbReference type="Proteomes" id="UP000596381"/>
    </source>
</evidence>
<dbReference type="Proteomes" id="UP000596381">
    <property type="component" value="Segment"/>
</dbReference>
<gene>
    <name evidence="1" type="ORF">vBKpMFBKp24_227</name>
</gene>
<reference evidence="1 2" key="1">
    <citation type="submission" date="2020-12" db="EMBL/GenBank/DDBJ databases">
        <title>Genomic characterization of four novel bacteriophages infecting Klebsiella pneumoniae.</title>
        <authorList>
            <person name="Estrada Bonilla B."/>
            <person name="Costa A.R."/>
            <person name="van Rossum T."/>
            <person name="Hagedoorn S."/>
            <person name="Wallinga H."/>
            <person name="Xiao M."/>
            <person name="Song W."/>
            <person name="Haas P.-J."/>
            <person name="Nobrega F.L."/>
            <person name="Brouns S.J.J."/>
        </authorList>
    </citation>
    <scope>NUCLEOTIDE SEQUENCE [LARGE SCALE GENOMIC DNA]</scope>
</reference>
<sequence length="151" mass="17643">MKFDTKVVLGKELLGFVKLDRPDFPERNKQLFLRSLKDTANWLGGGNNILKAPYIDPHYFPKLEFFSETFLESISGTYANFVIRLPIKTPRLSSIFAIRLNVYVDSYAGCINRYSLSVQFWKEAPWQELTDLKSREDIFRFLRGFSTQCLQ</sequence>
<accession>A0A7U0J5F6</accession>
<evidence type="ECO:0000313" key="1">
    <source>
        <dbReference type="EMBL" id="QQV92203.1"/>
    </source>
</evidence>
<dbReference type="EMBL" id="MW394391">
    <property type="protein sequence ID" value="QQV92203.1"/>
    <property type="molecule type" value="Genomic_DNA"/>
</dbReference>